<reference evidence="2" key="2">
    <citation type="journal article" date="2019" name="IMA Fungus">
        <title>Genome sequencing and comparison of five Tilletia species to identify candidate genes for the detection of regulated species infecting wheat.</title>
        <authorList>
            <person name="Nguyen H.D.T."/>
            <person name="Sultana T."/>
            <person name="Kesanakurti P."/>
            <person name="Hambleton S."/>
        </authorList>
    </citation>
    <scope>NUCLEOTIDE SEQUENCE</scope>
    <source>
        <strain evidence="2">DAOMC 238032</strain>
    </source>
</reference>
<dbReference type="AlphaFoldDB" id="A0A177VAQ9"/>
<proteinExistence type="predicted"/>
<organism evidence="2 3">
    <name type="scientific">Tilletia caries</name>
    <name type="common">wheat bunt fungus</name>
    <dbReference type="NCBI Taxonomy" id="13290"/>
    <lineage>
        <taxon>Eukaryota</taxon>
        <taxon>Fungi</taxon>
        <taxon>Dikarya</taxon>
        <taxon>Basidiomycota</taxon>
        <taxon>Ustilaginomycotina</taxon>
        <taxon>Exobasidiomycetes</taxon>
        <taxon>Tilletiales</taxon>
        <taxon>Tilletiaceae</taxon>
        <taxon>Tilletia</taxon>
    </lineage>
</organism>
<reference evidence="1" key="3">
    <citation type="submission" date="2020-10" db="EMBL/GenBank/DDBJ databases">
        <authorList>
            <person name="Sedaghatjoo S."/>
        </authorList>
    </citation>
    <scope>NUCLEOTIDE SEQUENCE</scope>
    <source>
        <strain evidence="1">AZH3</strain>
    </source>
</reference>
<name>A0A177VAQ9_9BASI</name>
<protein>
    <submittedName>
        <fullName evidence="2">Uncharacterized protein</fullName>
    </submittedName>
</protein>
<evidence type="ECO:0000313" key="2">
    <source>
        <dbReference type="EMBL" id="KAE8248606.1"/>
    </source>
</evidence>
<comment type="caution">
    <text evidence="2">The sequence shown here is derived from an EMBL/GenBank/DDBJ whole genome shotgun (WGS) entry which is preliminary data.</text>
</comment>
<gene>
    <name evidence="2" type="ORF">A4X03_0g6740</name>
    <name evidence="1" type="ORF">JKIAZH3_G3483</name>
</gene>
<dbReference type="EMBL" id="LWDD02001377">
    <property type="protein sequence ID" value="KAE8248606.1"/>
    <property type="molecule type" value="Genomic_DNA"/>
</dbReference>
<reference evidence="2" key="1">
    <citation type="submission" date="2016-04" db="EMBL/GenBank/DDBJ databases">
        <authorList>
            <person name="Nguyen H.D."/>
            <person name="Kesanakurti P."/>
            <person name="Cullis J."/>
            <person name="Levesque C.A."/>
            <person name="Hambleton S."/>
        </authorList>
    </citation>
    <scope>NUCLEOTIDE SEQUENCE</scope>
    <source>
        <strain evidence="2">DAOMC 238032</strain>
    </source>
</reference>
<sequence>MTLPLRTRTRTTSALQLALLQHHQMGVLVEALPSFSSYTCTPSLPTGHCFSFPLRHDTPLSTPKSQVWDAITVRPSSLEDFSMYTHSFAGSPCLLLPAAPLETKGAEEDIQWYVSEF</sequence>
<dbReference type="Proteomes" id="UP000077671">
    <property type="component" value="Unassembled WGS sequence"/>
</dbReference>
<evidence type="ECO:0000313" key="1">
    <source>
        <dbReference type="EMBL" id="CAD6920053.1"/>
    </source>
</evidence>
<accession>A0A177VAQ9</accession>
<keyword evidence="4" id="KW-1185">Reference proteome</keyword>
<dbReference type="EMBL" id="CAJHJG010002409">
    <property type="protein sequence ID" value="CAD6920053.1"/>
    <property type="molecule type" value="Genomic_DNA"/>
</dbReference>
<evidence type="ECO:0000313" key="3">
    <source>
        <dbReference type="Proteomes" id="UP000077671"/>
    </source>
</evidence>
<dbReference type="Proteomes" id="UP000836402">
    <property type="component" value="Unassembled WGS sequence"/>
</dbReference>
<evidence type="ECO:0000313" key="4">
    <source>
        <dbReference type="Proteomes" id="UP000836402"/>
    </source>
</evidence>